<evidence type="ECO:0000256" key="4">
    <source>
        <dbReference type="ARBA" id="ARBA00022679"/>
    </source>
</evidence>
<evidence type="ECO:0000256" key="3">
    <source>
        <dbReference type="ARBA" id="ARBA00012239"/>
    </source>
</evidence>
<evidence type="ECO:0000313" key="10">
    <source>
        <dbReference type="Proteomes" id="UP000037210"/>
    </source>
</evidence>
<dbReference type="PROSITE" id="PS00595">
    <property type="entry name" value="AA_TRANSFER_CLASS_5"/>
    <property type="match status" value="1"/>
</dbReference>
<name>A0A0M0BL18_9ARCH</name>
<dbReference type="EC" id="2.8.1.7" evidence="3"/>
<evidence type="ECO:0000256" key="1">
    <source>
        <dbReference type="ARBA" id="ARBA00001933"/>
    </source>
</evidence>
<protein>
    <recommendedName>
        <fullName evidence="3">cysteine desulfurase</fullName>
        <ecNumber evidence="3">2.8.1.7</ecNumber>
    </recommendedName>
</protein>
<dbReference type="InterPro" id="IPR020578">
    <property type="entry name" value="Aminotrans_V_PyrdxlP_BS"/>
</dbReference>
<dbReference type="PATRIC" id="fig|1685127.3.peg.341"/>
<reference evidence="9 10" key="1">
    <citation type="submission" date="2015-06" db="EMBL/GenBank/DDBJ databases">
        <title>New insights into the roles of widespread benthic archaea in carbon and nitrogen cycling.</title>
        <authorList>
            <person name="Lazar C.S."/>
            <person name="Baker B.J."/>
            <person name="Seitz K.W."/>
            <person name="Hyde A.S."/>
            <person name="Dick G.J."/>
            <person name="Hinrichs K.-U."/>
            <person name="Teske A.P."/>
        </authorList>
    </citation>
    <scope>NUCLEOTIDE SEQUENCE [LARGE SCALE GENOMIC DNA]</scope>
    <source>
        <strain evidence="9">DG-45</strain>
    </source>
</reference>
<dbReference type="Gene3D" id="3.40.640.10">
    <property type="entry name" value="Type I PLP-dependent aspartate aminotransferase-like (Major domain)"/>
    <property type="match status" value="1"/>
</dbReference>
<dbReference type="InterPro" id="IPR015424">
    <property type="entry name" value="PyrdxlP-dep_Trfase"/>
</dbReference>
<dbReference type="Gene3D" id="3.90.1150.10">
    <property type="entry name" value="Aspartate Aminotransferase, domain 1"/>
    <property type="match status" value="1"/>
</dbReference>
<dbReference type="InterPro" id="IPR015421">
    <property type="entry name" value="PyrdxlP-dep_Trfase_major"/>
</dbReference>
<organism evidence="9 10">
    <name type="scientific">miscellaneous Crenarchaeota group-15 archaeon DG-45</name>
    <dbReference type="NCBI Taxonomy" id="1685127"/>
    <lineage>
        <taxon>Archaea</taxon>
        <taxon>Candidatus Bathyarchaeota</taxon>
        <taxon>MCG-15</taxon>
    </lineage>
</organism>
<comment type="similarity">
    <text evidence="2">Belongs to the class-V pyridoxal-phosphate-dependent aminotransferase family. Csd subfamily.</text>
</comment>
<comment type="catalytic activity">
    <reaction evidence="6">
        <text>(sulfur carrier)-H + L-cysteine = (sulfur carrier)-SH + L-alanine</text>
        <dbReference type="Rhea" id="RHEA:43892"/>
        <dbReference type="Rhea" id="RHEA-COMP:14737"/>
        <dbReference type="Rhea" id="RHEA-COMP:14739"/>
        <dbReference type="ChEBI" id="CHEBI:29917"/>
        <dbReference type="ChEBI" id="CHEBI:35235"/>
        <dbReference type="ChEBI" id="CHEBI:57972"/>
        <dbReference type="ChEBI" id="CHEBI:64428"/>
        <dbReference type="EC" id="2.8.1.7"/>
    </reaction>
</comment>
<evidence type="ECO:0000256" key="2">
    <source>
        <dbReference type="ARBA" id="ARBA00010447"/>
    </source>
</evidence>
<dbReference type="AlphaFoldDB" id="A0A0M0BL18"/>
<dbReference type="CDD" id="cd06453">
    <property type="entry name" value="SufS_like"/>
    <property type="match status" value="1"/>
</dbReference>
<comment type="caution">
    <text evidence="9">The sequence shown here is derived from an EMBL/GenBank/DDBJ whole genome shotgun (WGS) entry which is preliminary data.</text>
</comment>
<comment type="cofactor">
    <cofactor evidence="1 7">
        <name>pyridoxal 5'-phosphate</name>
        <dbReference type="ChEBI" id="CHEBI:597326"/>
    </cofactor>
</comment>
<dbReference type="GO" id="GO:0030170">
    <property type="term" value="F:pyridoxal phosphate binding"/>
    <property type="evidence" value="ECO:0007669"/>
    <property type="project" value="InterPro"/>
</dbReference>
<gene>
    <name evidence="9" type="ORF">AC482_06940</name>
</gene>
<dbReference type="PANTHER" id="PTHR43586">
    <property type="entry name" value="CYSTEINE DESULFURASE"/>
    <property type="match status" value="1"/>
</dbReference>
<keyword evidence="5" id="KW-0663">Pyridoxal phosphate</keyword>
<accession>A0A0M0BL18</accession>
<dbReference type="EMBL" id="LFWZ01000070">
    <property type="protein sequence ID" value="KON29263.1"/>
    <property type="molecule type" value="Genomic_DNA"/>
</dbReference>
<evidence type="ECO:0000256" key="5">
    <source>
        <dbReference type="ARBA" id="ARBA00022898"/>
    </source>
</evidence>
<feature type="domain" description="Aminotransferase class V" evidence="8">
    <location>
        <begin position="23"/>
        <end position="394"/>
    </location>
</feature>
<keyword evidence="4" id="KW-0808">Transferase</keyword>
<proteinExistence type="inferred from homology"/>
<evidence type="ECO:0000256" key="7">
    <source>
        <dbReference type="RuleBase" id="RU004504"/>
    </source>
</evidence>
<dbReference type="InterPro" id="IPR000192">
    <property type="entry name" value="Aminotrans_V_dom"/>
</dbReference>
<sequence>MGSPLFDVEAVRRDFPILEKGVVYLDSAASSLTPEQVVLKEAEFYREYRANVERGVHRFSQRASEEYEGARDVVAGFIGAPSAESVAMLRNTTEGINLVANALDWRKGDKIVTTVMEHHSNFITWLRVASRHGCRVEAVRPDAEGRFDMADFERAVDDETRLVAVTWVSNVLGCIVPVKEVAAIAHERGALVLVDGAQGVPHLRTDVGDSGVDFLAFSGHKMLGPTGSGGLYIAESELRRTEPLCIGGGTIADVSVDRFELAAPPMRFEAGTPAIAQVIGLGEACRYLDRVGMDAVERWDARLARRLVEGLGGIGGVEVYGPRDSRERVGIVPFNVQGMNPHDVALSLDAEHGIAVRSGHHCALPLMKELFGLPEGMVRASTYIYNTPDEIELLLGAVEDIARG</sequence>
<evidence type="ECO:0000313" key="9">
    <source>
        <dbReference type="EMBL" id="KON29263.1"/>
    </source>
</evidence>
<dbReference type="PANTHER" id="PTHR43586:SF8">
    <property type="entry name" value="CYSTEINE DESULFURASE 1, CHLOROPLASTIC"/>
    <property type="match status" value="1"/>
</dbReference>
<evidence type="ECO:0000259" key="8">
    <source>
        <dbReference type="Pfam" id="PF00266"/>
    </source>
</evidence>
<dbReference type="SUPFAM" id="SSF53383">
    <property type="entry name" value="PLP-dependent transferases"/>
    <property type="match status" value="1"/>
</dbReference>
<dbReference type="Pfam" id="PF00266">
    <property type="entry name" value="Aminotran_5"/>
    <property type="match status" value="1"/>
</dbReference>
<dbReference type="Proteomes" id="UP000037210">
    <property type="component" value="Unassembled WGS sequence"/>
</dbReference>
<dbReference type="InterPro" id="IPR010970">
    <property type="entry name" value="Cys_dSase_SufS"/>
</dbReference>
<dbReference type="InterPro" id="IPR015422">
    <property type="entry name" value="PyrdxlP-dep_Trfase_small"/>
</dbReference>
<dbReference type="GO" id="GO:0006534">
    <property type="term" value="P:cysteine metabolic process"/>
    <property type="evidence" value="ECO:0007669"/>
    <property type="project" value="InterPro"/>
</dbReference>
<dbReference type="GO" id="GO:0031071">
    <property type="term" value="F:cysteine desulfurase activity"/>
    <property type="evidence" value="ECO:0007669"/>
    <property type="project" value="UniProtKB-EC"/>
</dbReference>
<evidence type="ECO:0000256" key="6">
    <source>
        <dbReference type="ARBA" id="ARBA00050776"/>
    </source>
</evidence>